<dbReference type="Proteomes" id="UP001041814">
    <property type="component" value="Unassembled WGS sequence"/>
</dbReference>
<reference evidence="2" key="2">
    <citation type="journal article" date="2020" name="Microorganisms">
        <title>Osmotic Adaptation and Compatible Solute Biosynthesis of Phototrophic Bacteria as Revealed from Genome Analyses.</title>
        <authorList>
            <person name="Imhoff J.F."/>
            <person name="Rahn T."/>
            <person name="Kunzel S."/>
            <person name="Keller A."/>
            <person name="Neulinger S.C."/>
        </authorList>
    </citation>
    <scope>NUCLEOTIDE SEQUENCE</scope>
    <source>
        <strain evidence="2">IM 151</strain>
    </source>
</reference>
<proteinExistence type="predicted"/>
<organism evidence="2 3">
    <name type="scientific">Rubrivivax gelatinosus</name>
    <name type="common">Rhodocyclus gelatinosus</name>
    <name type="synonym">Rhodopseudomonas gelatinosa</name>
    <dbReference type="NCBI Taxonomy" id="28068"/>
    <lineage>
        <taxon>Bacteria</taxon>
        <taxon>Pseudomonadati</taxon>
        <taxon>Pseudomonadota</taxon>
        <taxon>Betaproteobacteria</taxon>
        <taxon>Burkholderiales</taxon>
        <taxon>Sphaerotilaceae</taxon>
        <taxon>Rubrivivax</taxon>
    </lineage>
</organism>
<evidence type="ECO:0000259" key="1">
    <source>
        <dbReference type="Pfam" id="PF12973"/>
    </source>
</evidence>
<accession>A0ABS1E440</accession>
<protein>
    <recommendedName>
        <fullName evidence="1">ChrR-like cupin domain-containing protein</fullName>
    </recommendedName>
</protein>
<dbReference type="InterPro" id="IPR011051">
    <property type="entry name" value="RmlC_Cupin_sf"/>
</dbReference>
<reference evidence="2" key="1">
    <citation type="submission" date="2017-08" db="EMBL/GenBank/DDBJ databases">
        <authorList>
            <person name="Imhoff J.F."/>
            <person name="Rahn T."/>
            <person name="Kuenzel S."/>
            <person name="Neulinger S.C."/>
        </authorList>
    </citation>
    <scope>NUCLEOTIDE SEQUENCE</scope>
    <source>
        <strain evidence="2">IM 151</strain>
    </source>
</reference>
<dbReference type="EMBL" id="NRRU01000144">
    <property type="protein sequence ID" value="MBK1715682.1"/>
    <property type="molecule type" value="Genomic_DNA"/>
</dbReference>
<gene>
    <name evidence="2" type="ORF">CKO43_23310</name>
</gene>
<evidence type="ECO:0000313" key="3">
    <source>
        <dbReference type="Proteomes" id="UP001041814"/>
    </source>
</evidence>
<dbReference type="Pfam" id="PF12973">
    <property type="entry name" value="Cupin_7"/>
    <property type="match status" value="1"/>
</dbReference>
<keyword evidence="3" id="KW-1185">Reference proteome</keyword>
<dbReference type="Gene3D" id="2.60.120.10">
    <property type="entry name" value="Jelly Rolls"/>
    <property type="match status" value="1"/>
</dbReference>
<dbReference type="RefSeq" id="WP_200380180.1">
    <property type="nucleotide sequence ID" value="NZ_NRRU01000144.1"/>
</dbReference>
<dbReference type="InterPro" id="IPR025979">
    <property type="entry name" value="ChrR-like_cupin_dom"/>
</dbReference>
<name>A0ABS1E440_RUBGE</name>
<evidence type="ECO:0000313" key="2">
    <source>
        <dbReference type="EMBL" id="MBK1715682.1"/>
    </source>
</evidence>
<feature type="domain" description="ChrR-like cupin" evidence="1">
    <location>
        <begin position="25"/>
        <end position="96"/>
    </location>
</feature>
<sequence>MSDHDPRPDFAAFEAEMLVRGFDSVLVRRMAPGTVLDDHEHCFALELLVVEGGMSVCHHGVTRRLLPGDRLVLPRREPHAETYGEQGAVFWIARRHAA</sequence>
<dbReference type="SUPFAM" id="SSF51182">
    <property type="entry name" value="RmlC-like cupins"/>
    <property type="match status" value="1"/>
</dbReference>
<dbReference type="InterPro" id="IPR014710">
    <property type="entry name" value="RmlC-like_jellyroll"/>
</dbReference>
<comment type="caution">
    <text evidence="2">The sequence shown here is derived from an EMBL/GenBank/DDBJ whole genome shotgun (WGS) entry which is preliminary data.</text>
</comment>